<dbReference type="InterPro" id="IPR026444">
    <property type="entry name" value="Secre_tail"/>
</dbReference>
<evidence type="ECO:0000313" key="3">
    <source>
        <dbReference type="EMBL" id="NIJ53764.1"/>
    </source>
</evidence>
<dbReference type="Gene3D" id="2.60.40.1180">
    <property type="entry name" value="Golgi alpha-mannosidase II"/>
    <property type="match status" value="1"/>
</dbReference>
<gene>
    <name evidence="3" type="ORF">FHS68_002946</name>
</gene>
<sequence>MIAVMHANGLGVIQDVVLNHASDAGALNGEGGQDPEPVYSMANESGYKNFRYVSYTTPATDETAQNYLARSGRWSKNYQNFHPNQWTNSTSGNWAMGGWGPDFSYEDGNSYGLSTNATYNPPQYLNYNVTEARKWMIWLKKQTGVDGFRWDAVKHFPHWVVQDLSWNVKYKAGWANGGANMFNVGEYVGSAGEMDQYINDVKFSNGGSEDLAGTFDFSLRGGLYGIISSGGNYNLGDIPGMQQGNRYRTVPFVNNHDTFRPATFDANGDYVTWNTGDELAAHINPDDGRIQVAYAIAMAVDGSPQIFFEDLFDMSTTTRDNHLPTSLTDLPVRDYLANLMWCHQKLSFKAGAYKVRWQAQDALVIERSAKAIIAVNDNWTIGQTVTVQTDFGNNVQLHDYSGANSNDVWTDNTGKVTLWIPPCDGSNVRRGYCVFGPAGISGGFAPAAIPTTQEWEMADDLGDSNPKSLKQGGAIPDFGAWFNPRTVGRIYAEAGKNIHLDLYPTKTAKATKLTLAIYKEDGTTLLAKTTGAGNLIIDHVPNENNYYVIKAWNEQFNSKGQNVYVKATYTAPQILTDLKAPTKRMTATREEGVEEKETGLNVSSHPNPANSETRFVLSLPEDMPVKLEILDMQGRSVSVVTDGNYSKGKHTFQFNAKPLPSGIFIYQLVTPQKTLTGKLIKK</sequence>
<dbReference type="Proteomes" id="UP001179181">
    <property type="component" value="Unassembled WGS sequence"/>
</dbReference>
<dbReference type="InterPro" id="IPR006047">
    <property type="entry name" value="GH13_cat_dom"/>
</dbReference>
<dbReference type="PANTHER" id="PTHR43447">
    <property type="entry name" value="ALPHA-AMYLASE"/>
    <property type="match status" value="1"/>
</dbReference>
<evidence type="ECO:0000259" key="2">
    <source>
        <dbReference type="Pfam" id="PF00128"/>
    </source>
</evidence>
<feature type="compositionally biased region" description="Basic and acidic residues" evidence="1">
    <location>
        <begin position="589"/>
        <end position="598"/>
    </location>
</feature>
<protein>
    <submittedName>
        <fullName evidence="3">Alpha-amylase</fullName>
        <ecNumber evidence="3">3.2.1.1</ecNumber>
    </submittedName>
</protein>
<name>A0ABX0UL86_9BACT</name>
<dbReference type="EC" id="3.2.1.1" evidence="3"/>
<keyword evidence="3" id="KW-0378">Hydrolase</keyword>
<dbReference type="SUPFAM" id="SSF51445">
    <property type="entry name" value="(Trans)glycosidases"/>
    <property type="match status" value="1"/>
</dbReference>
<dbReference type="Gene3D" id="3.20.20.80">
    <property type="entry name" value="Glycosidases"/>
    <property type="match status" value="1"/>
</dbReference>
<keyword evidence="4" id="KW-1185">Reference proteome</keyword>
<dbReference type="EMBL" id="JAASQJ010000003">
    <property type="protein sequence ID" value="NIJ53764.1"/>
    <property type="molecule type" value="Genomic_DNA"/>
</dbReference>
<organism evidence="3 4">
    <name type="scientific">Dyadobacter arcticus</name>
    <dbReference type="NCBI Taxonomy" id="1078754"/>
    <lineage>
        <taxon>Bacteria</taxon>
        <taxon>Pseudomonadati</taxon>
        <taxon>Bacteroidota</taxon>
        <taxon>Cytophagia</taxon>
        <taxon>Cytophagales</taxon>
        <taxon>Spirosomataceae</taxon>
        <taxon>Dyadobacter</taxon>
    </lineage>
</organism>
<dbReference type="Pfam" id="PF00128">
    <property type="entry name" value="Alpha-amylase"/>
    <property type="match status" value="1"/>
</dbReference>
<evidence type="ECO:0000313" key="4">
    <source>
        <dbReference type="Proteomes" id="UP001179181"/>
    </source>
</evidence>
<dbReference type="InterPro" id="IPR017853">
    <property type="entry name" value="GH"/>
</dbReference>
<proteinExistence type="predicted"/>
<accession>A0ABX0UL86</accession>
<feature type="domain" description="Glycosyl hydrolase family 13 catalytic" evidence="2">
    <location>
        <begin position="1"/>
        <end position="156"/>
    </location>
</feature>
<keyword evidence="3" id="KW-0326">Glycosidase</keyword>
<dbReference type="InterPro" id="IPR013780">
    <property type="entry name" value="Glyco_hydro_b"/>
</dbReference>
<dbReference type="NCBIfam" id="TIGR04183">
    <property type="entry name" value="Por_Secre_tail"/>
    <property type="match status" value="1"/>
</dbReference>
<feature type="region of interest" description="Disordered" evidence="1">
    <location>
        <begin position="589"/>
        <end position="609"/>
    </location>
</feature>
<evidence type="ECO:0000256" key="1">
    <source>
        <dbReference type="SAM" id="MobiDB-lite"/>
    </source>
</evidence>
<comment type="caution">
    <text evidence="3">The sequence shown here is derived from an EMBL/GenBank/DDBJ whole genome shotgun (WGS) entry which is preliminary data.</text>
</comment>
<reference evidence="3 4" key="1">
    <citation type="submission" date="2020-03" db="EMBL/GenBank/DDBJ databases">
        <title>Genomic Encyclopedia of Type Strains, Phase IV (KMG-IV): sequencing the most valuable type-strain genomes for metagenomic binning, comparative biology and taxonomic classification.</title>
        <authorList>
            <person name="Goeker M."/>
        </authorList>
    </citation>
    <scope>NUCLEOTIDE SEQUENCE [LARGE SCALE GENOMIC DNA]</scope>
    <source>
        <strain evidence="3 4">DSM 102865</strain>
    </source>
</reference>
<dbReference type="GO" id="GO:0004556">
    <property type="term" value="F:alpha-amylase activity"/>
    <property type="evidence" value="ECO:0007669"/>
    <property type="project" value="UniProtKB-EC"/>
</dbReference>
<feature type="compositionally biased region" description="Polar residues" evidence="1">
    <location>
        <begin position="600"/>
        <end position="609"/>
    </location>
</feature>